<dbReference type="AlphaFoldDB" id="A0A9X6LMJ0"/>
<proteinExistence type="predicted"/>
<comment type="caution">
    <text evidence="1">The sequence shown here is derived from an EMBL/GenBank/DDBJ whole genome shotgun (WGS) entry which is preliminary data.</text>
</comment>
<protein>
    <submittedName>
        <fullName evidence="1">Uncharacterized protein</fullName>
    </submittedName>
</protein>
<evidence type="ECO:0000313" key="2">
    <source>
        <dbReference type="Proteomes" id="UP000194816"/>
    </source>
</evidence>
<gene>
    <name evidence="1" type="ORF">BK716_15910</name>
</gene>
<evidence type="ECO:0000313" key="1">
    <source>
        <dbReference type="EMBL" id="OUB49877.1"/>
    </source>
</evidence>
<name>A0A9X6LMJ0_BACUH</name>
<reference evidence="1 2" key="1">
    <citation type="submission" date="2016-10" db="EMBL/GenBank/DDBJ databases">
        <title>Comparative genomics of Bacillus thuringiensis reveals a path to pathogens against multiple invertebrate hosts.</title>
        <authorList>
            <person name="Zheng J."/>
            <person name="Gao Q."/>
            <person name="Liu H."/>
            <person name="Peng D."/>
            <person name="Ruan L."/>
            <person name="Sun M."/>
        </authorList>
    </citation>
    <scope>NUCLEOTIDE SEQUENCE [LARGE SCALE GENOMIC DNA]</scope>
    <source>
        <strain evidence="1">BGSC 4AU1</strain>
    </source>
</reference>
<organism evidence="1 2">
    <name type="scientific">Bacillus thuringiensis subsp. higo</name>
    <dbReference type="NCBI Taxonomy" id="132266"/>
    <lineage>
        <taxon>Bacteria</taxon>
        <taxon>Bacillati</taxon>
        <taxon>Bacillota</taxon>
        <taxon>Bacilli</taxon>
        <taxon>Bacillales</taxon>
        <taxon>Bacillaceae</taxon>
        <taxon>Bacillus</taxon>
        <taxon>Bacillus cereus group</taxon>
    </lineage>
</organism>
<sequence>MCNVSRCCLACDYQIKTYQALEDEYQEVTVCPKCNGAFVDVFKLGKYIQLSGRTECNGKPLTKEQIDMLEFMIYNYYKKDMDICSCDVERVVKMKEKGARTNG</sequence>
<dbReference type="Proteomes" id="UP000194816">
    <property type="component" value="Unassembled WGS sequence"/>
</dbReference>
<dbReference type="EMBL" id="MOOK01000135">
    <property type="protein sequence ID" value="OUB49877.1"/>
    <property type="molecule type" value="Genomic_DNA"/>
</dbReference>
<accession>A0A9X6LMJ0</accession>
<dbReference type="RefSeq" id="WP_088114896.1">
    <property type="nucleotide sequence ID" value="NZ_MOOK01000135.1"/>
</dbReference>